<dbReference type="AlphaFoldDB" id="A0A078BEF1"/>
<name>A0A078BEF1_STYLE</name>
<evidence type="ECO:0000313" key="3">
    <source>
        <dbReference type="EMBL" id="CDW91527.1"/>
    </source>
</evidence>
<organism evidence="3 4">
    <name type="scientific">Stylonychia lemnae</name>
    <name type="common">Ciliate</name>
    <dbReference type="NCBI Taxonomy" id="5949"/>
    <lineage>
        <taxon>Eukaryota</taxon>
        <taxon>Sar</taxon>
        <taxon>Alveolata</taxon>
        <taxon>Ciliophora</taxon>
        <taxon>Intramacronucleata</taxon>
        <taxon>Spirotrichea</taxon>
        <taxon>Stichotrichia</taxon>
        <taxon>Sporadotrichida</taxon>
        <taxon>Oxytrichidae</taxon>
        <taxon>Stylonychinae</taxon>
        <taxon>Stylonychia</taxon>
    </lineage>
</organism>
<dbReference type="InParanoid" id="A0A078BEF1"/>
<keyword evidence="1" id="KW-0175">Coiled coil</keyword>
<dbReference type="EMBL" id="CCKQ01019509">
    <property type="protein sequence ID" value="CDW91527.1"/>
    <property type="molecule type" value="Genomic_DNA"/>
</dbReference>
<evidence type="ECO:0000256" key="1">
    <source>
        <dbReference type="SAM" id="Coils"/>
    </source>
</evidence>
<protein>
    <submittedName>
        <fullName evidence="3">Uncharacterized protein</fullName>
    </submittedName>
</protein>
<gene>
    <name evidence="3" type="primary">Contig15602.g16623</name>
    <name evidence="3" type="ORF">STYLEM_20683</name>
</gene>
<accession>A0A078BEF1</accession>
<keyword evidence="4" id="KW-1185">Reference proteome</keyword>
<feature type="coiled-coil region" evidence="1">
    <location>
        <begin position="592"/>
        <end position="619"/>
    </location>
</feature>
<evidence type="ECO:0000313" key="4">
    <source>
        <dbReference type="Proteomes" id="UP000039865"/>
    </source>
</evidence>
<dbReference type="Proteomes" id="UP000039865">
    <property type="component" value="Unassembled WGS sequence"/>
</dbReference>
<evidence type="ECO:0000256" key="2">
    <source>
        <dbReference type="SAM" id="MobiDB-lite"/>
    </source>
</evidence>
<reference evidence="3 4" key="1">
    <citation type="submission" date="2014-06" db="EMBL/GenBank/DDBJ databases">
        <authorList>
            <person name="Swart Estienne"/>
        </authorList>
    </citation>
    <scope>NUCLEOTIDE SEQUENCE [LARGE SCALE GENOMIC DNA]</scope>
    <source>
        <strain evidence="3 4">130c</strain>
    </source>
</reference>
<sequence>MKETKISQSSLFPRISHNKMASQHVSNQDNEQSLNYRMKVGRYHLKLITNTRMMECILRQSFLIYTIMIRIIKAFPQLNCFQGRKYICLTPEKITYELQTFKNSLEKNISLMRFLIKLRLRRQITNNPFVIQNQDFTQITEQRFQNRKNVQDFDEQYDEERNLFKRKDIETPKGKVSEYLKKPDFDYYRQEKEYDLSRMKNIIKKNAQNEIVMNEINGHEPRETKLAQGDYGSKFAFSFQNLAQKFREQIGIDDQYIEDKIRVIQHERAQKQRAIIAQQELEQKIREEQELNDLSDPTKANVGQVFANSNFRQIRAEKQKQFEKQQISKGIICKAIREMRARFHKLIQKAILSFCVKIYFRTGFKIHQFNKDLHELKQKRAVQNAMKKIRFGQEIATIPKINLNGRVKINLNKTPSPNPQIFINQNSKPDFPIDFLNQDQNQMPQKQVIDLTKVTKKRGRKSPQLNELEVPKLRDYSRYLKEYVNNTSSILKGGLTRAGKNMVLDQHSKELLRKKYESLKHKLPNSELEQRFQSLHKTNETQQKYDENDELLEEILSTLRDENTHRFVMELGPQQEERNGIYSIMLDPDKKKKELQRKLQEKKEQQEQLNLQKQREEHKMKIKQDWIRRKNLISQKTNKSPINHQSPIKQPQTPIISTVQEPIKQTQ</sequence>
<feature type="region of interest" description="Disordered" evidence="2">
    <location>
        <begin position="628"/>
        <end position="667"/>
    </location>
</feature>
<proteinExistence type="predicted"/>
<feature type="coiled-coil region" evidence="1">
    <location>
        <begin position="264"/>
        <end position="291"/>
    </location>
</feature>
<feature type="compositionally biased region" description="Polar residues" evidence="2">
    <location>
        <begin position="632"/>
        <end position="667"/>
    </location>
</feature>